<evidence type="ECO:0000259" key="5">
    <source>
        <dbReference type="PROSITE" id="PS51898"/>
    </source>
</evidence>
<dbReference type="EMBL" id="QRUD01000062">
    <property type="protein sequence ID" value="RGR34562.1"/>
    <property type="molecule type" value="Genomic_DNA"/>
</dbReference>
<keyword evidence="3" id="KW-0233">DNA recombination</keyword>
<dbReference type="GO" id="GO:0006310">
    <property type="term" value="P:DNA recombination"/>
    <property type="evidence" value="ECO:0007669"/>
    <property type="project" value="UniProtKB-KW"/>
</dbReference>
<evidence type="ECO:0000313" key="7">
    <source>
        <dbReference type="EMBL" id="RGR34562.1"/>
    </source>
</evidence>
<dbReference type="SUPFAM" id="SSF56349">
    <property type="entry name" value="DNA breaking-rejoining enzymes"/>
    <property type="match status" value="1"/>
</dbReference>
<keyword evidence="2 4" id="KW-0238">DNA-binding</keyword>
<dbReference type="InterPro" id="IPR002104">
    <property type="entry name" value="Integrase_catalytic"/>
</dbReference>
<dbReference type="InterPro" id="IPR011010">
    <property type="entry name" value="DNA_brk_join_enz"/>
</dbReference>
<evidence type="ECO:0000256" key="1">
    <source>
        <dbReference type="ARBA" id="ARBA00022908"/>
    </source>
</evidence>
<accession>A0A395UNC8</accession>
<dbReference type="Gene3D" id="1.10.443.10">
    <property type="entry name" value="Intergrase catalytic core"/>
    <property type="match status" value="1"/>
</dbReference>
<evidence type="ECO:0000313" key="8">
    <source>
        <dbReference type="Proteomes" id="UP000266497"/>
    </source>
</evidence>
<feature type="domain" description="Tyr recombinase" evidence="5">
    <location>
        <begin position="219"/>
        <end position="404"/>
    </location>
</feature>
<dbReference type="GO" id="GO:0015074">
    <property type="term" value="P:DNA integration"/>
    <property type="evidence" value="ECO:0007669"/>
    <property type="project" value="UniProtKB-KW"/>
</dbReference>
<reference evidence="7 8" key="1">
    <citation type="submission" date="2018-08" db="EMBL/GenBank/DDBJ databases">
        <title>A genome reference for cultivated species of the human gut microbiota.</title>
        <authorList>
            <person name="Zou Y."/>
            <person name="Xue W."/>
            <person name="Luo G."/>
        </authorList>
    </citation>
    <scope>NUCLEOTIDE SEQUENCE [LARGE SCALE GENOMIC DNA]</scope>
    <source>
        <strain evidence="7 8">AF25-30LB</strain>
    </source>
</reference>
<dbReference type="GO" id="GO:0003677">
    <property type="term" value="F:DNA binding"/>
    <property type="evidence" value="ECO:0007669"/>
    <property type="project" value="UniProtKB-UniRule"/>
</dbReference>
<dbReference type="Proteomes" id="UP000266497">
    <property type="component" value="Unassembled WGS sequence"/>
</dbReference>
<dbReference type="InterPro" id="IPR010998">
    <property type="entry name" value="Integrase_recombinase_N"/>
</dbReference>
<keyword evidence="1" id="KW-0229">DNA integration</keyword>
<dbReference type="InterPro" id="IPR050090">
    <property type="entry name" value="Tyrosine_recombinase_XerCD"/>
</dbReference>
<organism evidence="7 8">
    <name type="scientific">Phocaeicola vulgatus</name>
    <name type="common">Bacteroides vulgatus</name>
    <dbReference type="NCBI Taxonomy" id="821"/>
    <lineage>
        <taxon>Bacteria</taxon>
        <taxon>Pseudomonadati</taxon>
        <taxon>Bacteroidota</taxon>
        <taxon>Bacteroidia</taxon>
        <taxon>Bacteroidales</taxon>
        <taxon>Bacteroidaceae</taxon>
        <taxon>Phocaeicola</taxon>
    </lineage>
</organism>
<protein>
    <recommendedName>
        <fullName evidence="9">Integrase</fullName>
    </recommendedName>
</protein>
<dbReference type="InterPro" id="IPR044068">
    <property type="entry name" value="CB"/>
</dbReference>
<dbReference type="PANTHER" id="PTHR30349:SF90">
    <property type="entry name" value="TYROSINE RECOMBINASE XERD"/>
    <property type="match status" value="1"/>
</dbReference>
<evidence type="ECO:0008006" key="9">
    <source>
        <dbReference type="Google" id="ProtNLM"/>
    </source>
</evidence>
<dbReference type="CDD" id="cd01188">
    <property type="entry name" value="INT_RitA_C_like"/>
    <property type="match status" value="1"/>
</dbReference>
<dbReference type="Pfam" id="PF00589">
    <property type="entry name" value="Phage_integrase"/>
    <property type="match status" value="1"/>
</dbReference>
<dbReference type="InterPro" id="IPR013762">
    <property type="entry name" value="Integrase-like_cat_sf"/>
</dbReference>
<dbReference type="Gene3D" id="1.10.150.130">
    <property type="match status" value="1"/>
</dbReference>
<evidence type="ECO:0000256" key="2">
    <source>
        <dbReference type="ARBA" id="ARBA00023125"/>
    </source>
</evidence>
<comment type="caution">
    <text evidence="7">The sequence shown here is derived from an EMBL/GenBank/DDBJ whole genome shotgun (WGS) entry which is preliminary data.</text>
</comment>
<dbReference type="RefSeq" id="WP_117893633.1">
    <property type="nucleotide sequence ID" value="NZ_QRUD01000062.1"/>
</dbReference>
<name>A0A395UNC8_PHOVU</name>
<dbReference type="PANTHER" id="PTHR30349">
    <property type="entry name" value="PHAGE INTEGRASE-RELATED"/>
    <property type="match status" value="1"/>
</dbReference>
<feature type="domain" description="Core-binding (CB)" evidence="6">
    <location>
        <begin position="112"/>
        <end position="196"/>
    </location>
</feature>
<evidence type="ECO:0000256" key="3">
    <source>
        <dbReference type="ARBA" id="ARBA00023172"/>
    </source>
</evidence>
<dbReference type="PROSITE" id="PS51898">
    <property type="entry name" value="TYR_RECOMBINASE"/>
    <property type="match status" value="1"/>
</dbReference>
<dbReference type="PROSITE" id="PS51900">
    <property type="entry name" value="CB"/>
    <property type="match status" value="1"/>
</dbReference>
<dbReference type="AlphaFoldDB" id="A0A395UNC8"/>
<gene>
    <name evidence="7" type="ORF">DWY53_18020</name>
</gene>
<sequence>MSKIKSMYHDVPIGRLIEDAISYFSNQGFSEKTITAYRNILLHVKHYMDKRNIEFYTPSVGEKYLNERFKDLGISISEKWAYKLSMLVRRLDELYETGIIQKRTKLSPSFESALGQSVKGFLYDKISKNRFSKYTIKQDTYYLSIFIDYANKNELKNLTDLQIEKLNSFLGSLPQDKRSLRHHIIRTLRLYLSYLYNNSLIKINLSRLLPRDAYRKEAKLPSIYSKEEIEHLCSSIDRKNALGKRNYAIIMLLSRYGLRVSDICGLLFENIHWEECLIIINQYKTKEKVELPLTPEIGEALIDYLRNGRPKCNNTHVFVKGISPFTSLTPTLVSNIVTSSFRQAHIDTTGRKHGAHVLRHSLASLLLRQEVSLPVITGILGHKDSNSTKEYLRIDLEGLRKCAIEVPEVSKEFYNQNGGEFYE</sequence>
<evidence type="ECO:0000256" key="4">
    <source>
        <dbReference type="PROSITE-ProRule" id="PRU01248"/>
    </source>
</evidence>
<evidence type="ECO:0000259" key="6">
    <source>
        <dbReference type="PROSITE" id="PS51900"/>
    </source>
</evidence>
<proteinExistence type="predicted"/>